<dbReference type="EMBL" id="JACHMX010000001">
    <property type="protein sequence ID" value="MBB5853951.1"/>
    <property type="molecule type" value="Genomic_DNA"/>
</dbReference>
<protein>
    <submittedName>
        <fullName evidence="1">Uncharacterized protein</fullName>
    </submittedName>
</protein>
<name>A0A841B4V3_9PSEU</name>
<sequence length="60" mass="6582">MTATNAKGLEVIADEPTEAPMRAKGGAPVLWRLLADLAEWAHEIRSRPWEGAKPWPTSSL</sequence>
<dbReference type="Proteomes" id="UP000580861">
    <property type="component" value="Unassembled WGS sequence"/>
</dbReference>
<comment type="caution">
    <text evidence="1">The sequence shown here is derived from an EMBL/GenBank/DDBJ whole genome shotgun (WGS) entry which is preliminary data.</text>
</comment>
<dbReference type="RefSeq" id="WP_184897590.1">
    <property type="nucleotide sequence ID" value="NZ_JACHMX010000001.1"/>
</dbReference>
<gene>
    <name evidence="1" type="ORF">HDA45_004038</name>
</gene>
<evidence type="ECO:0000313" key="2">
    <source>
        <dbReference type="Proteomes" id="UP000580861"/>
    </source>
</evidence>
<accession>A0A841B4V3</accession>
<evidence type="ECO:0000313" key="1">
    <source>
        <dbReference type="EMBL" id="MBB5853951.1"/>
    </source>
</evidence>
<keyword evidence="2" id="KW-1185">Reference proteome</keyword>
<proteinExistence type="predicted"/>
<reference evidence="1 2" key="1">
    <citation type="submission" date="2020-08" db="EMBL/GenBank/DDBJ databases">
        <title>Sequencing the genomes of 1000 actinobacteria strains.</title>
        <authorList>
            <person name="Klenk H.-P."/>
        </authorList>
    </citation>
    <scope>NUCLEOTIDE SEQUENCE [LARGE SCALE GENOMIC DNA]</scope>
    <source>
        <strain evidence="1 2">DSM 45272</strain>
    </source>
</reference>
<organism evidence="1 2">
    <name type="scientific">Amycolatopsis umgeniensis</name>
    <dbReference type="NCBI Taxonomy" id="336628"/>
    <lineage>
        <taxon>Bacteria</taxon>
        <taxon>Bacillati</taxon>
        <taxon>Actinomycetota</taxon>
        <taxon>Actinomycetes</taxon>
        <taxon>Pseudonocardiales</taxon>
        <taxon>Pseudonocardiaceae</taxon>
        <taxon>Amycolatopsis</taxon>
    </lineage>
</organism>
<dbReference type="AlphaFoldDB" id="A0A841B4V3"/>